<feature type="transmembrane region" description="Helical" evidence="8">
    <location>
        <begin position="47"/>
        <end position="67"/>
    </location>
</feature>
<dbReference type="GO" id="GO:0005886">
    <property type="term" value="C:plasma membrane"/>
    <property type="evidence" value="ECO:0007669"/>
    <property type="project" value="UniProtKB-SubCell"/>
</dbReference>
<evidence type="ECO:0000256" key="7">
    <source>
        <dbReference type="ARBA" id="ARBA00023136"/>
    </source>
</evidence>
<dbReference type="NCBIfam" id="TIGR00974">
    <property type="entry name" value="3a0107s02c"/>
    <property type="match status" value="1"/>
</dbReference>
<organism evidence="10">
    <name type="scientific">hydrothermal vent metagenome</name>
    <dbReference type="NCBI Taxonomy" id="652676"/>
    <lineage>
        <taxon>unclassified sequences</taxon>
        <taxon>metagenomes</taxon>
        <taxon>ecological metagenomes</taxon>
    </lineage>
</organism>
<dbReference type="SUPFAM" id="SSF161098">
    <property type="entry name" value="MetI-like"/>
    <property type="match status" value="1"/>
</dbReference>
<dbReference type="InterPro" id="IPR035906">
    <property type="entry name" value="MetI-like_sf"/>
</dbReference>
<proteinExistence type="inferred from homology"/>
<dbReference type="PANTHER" id="PTHR43470:SF5">
    <property type="entry name" value="PHOSPHATE TRANSPORT SYSTEM PERMEASE PROTEIN PSTA"/>
    <property type="match status" value="1"/>
</dbReference>
<keyword evidence="3" id="KW-0813">Transport</keyword>
<dbReference type="AlphaFoldDB" id="A0A3B1DU14"/>
<keyword evidence="5 8" id="KW-0812">Transmembrane</keyword>
<sequence length="220" mass="23584">AIIGTLWLIGFTTIIAVPVGTAAAIYLEEYAIKNWFTRFIDLNISNLAGVPSVVYGILGLALFARYFVLEDSILAGSLTMSLLVLPVIIIASREAIRSVPSSTRQAALALGATRWQTVRDHVLPSAIPGIMTGVILALSRAIGETAPLIMIGIPAAVYFTPDGPMSTFTALPMQIYAWAGEPKQDFHEIAAAGIIILLTVLLVMNTIAVLIRHRSEKATQ</sequence>
<name>A0A3B1DU14_9ZZZZ</name>
<dbReference type="Gene3D" id="1.10.3720.10">
    <property type="entry name" value="MetI-like"/>
    <property type="match status" value="1"/>
</dbReference>
<reference evidence="10" key="1">
    <citation type="submission" date="2018-06" db="EMBL/GenBank/DDBJ databases">
        <authorList>
            <person name="Zhirakovskaya E."/>
        </authorList>
    </citation>
    <scope>NUCLEOTIDE SEQUENCE</scope>
</reference>
<dbReference type="EMBL" id="UOGL01000341">
    <property type="protein sequence ID" value="VAX39578.1"/>
    <property type="molecule type" value="Genomic_DNA"/>
</dbReference>
<evidence type="ECO:0000256" key="5">
    <source>
        <dbReference type="ARBA" id="ARBA00022692"/>
    </source>
</evidence>
<dbReference type="CDD" id="cd06261">
    <property type="entry name" value="TM_PBP2"/>
    <property type="match status" value="1"/>
</dbReference>
<feature type="domain" description="ABC transmembrane type-1" evidence="9">
    <location>
        <begin position="2"/>
        <end position="207"/>
    </location>
</feature>
<feature type="transmembrane region" description="Helical" evidence="8">
    <location>
        <begin position="73"/>
        <end position="91"/>
    </location>
</feature>
<keyword evidence="7 8" id="KW-0472">Membrane</keyword>
<evidence type="ECO:0000259" key="9">
    <source>
        <dbReference type="PROSITE" id="PS50928"/>
    </source>
</evidence>
<keyword evidence="6 8" id="KW-1133">Transmembrane helix</keyword>
<feature type="non-terminal residue" evidence="10">
    <location>
        <position position="1"/>
    </location>
</feature>
<dbReference type="Pfam" id="PF00528">
    <property type="entry name" value="BPD_transp_1"/>
    <property type="match status" value="1"/>
</dbReference>
<evidence type="ECO:0000256" key="4">
    <source>
        <dbReference type="ARBA" id="ARBA00022475"/>
    </source>
</evidence>
<dbReference type="PANTHER" id="PTHR43470">
    <property type="entry name" value="PHOSPHATE TRANSPORT SYSTEM PERMEASE PROTEIN PSTA-RELATED"/>
    <property type="match status" value="1"/>
</dbReference>
<evidence type="ECO:0000313" key="10">
    <source>
        <dbReference type="EMBL" id="VAX39578.1"/>
    </source>
</evidence>
<dbReference type="GO" id="GO:0005315">
    <property type="term" value="F:phosphate transmembrane transporter activity"/>
    <property type="evidence" value="ECO:0007669"/>
    <property type="project" value="InterPro"/>
</dbReference>
<comment type="similarity">
    <text evidence="2">Belongs to the binding-protein-dependent transport system permease family. CysTW subfamily.</text>
</comment>
<evidence type="ECO:0000256" key="3">
    <source>
        <dbReference type="ARBA" id="ARBA00022448"/>
    </source>
</evidence>
<feature type="transmembrane region" description="Helical" evidence="8">
    <location>
        <begin position="141"/>
        <end position="159"/>
    </location>
</feature>
<dbReference type="GO" id="GO:0035435">
    <property type="term" value="P:phosphate ion transmembrane transport"/>
    <property type="evidence" value="ECO:0007669"/>
    <property type="project" value="InterPro"/>
</dbReference>
<evidence type="ECO:0000256" key="6">
    <source>
        <dbReference type="ARBA" id="ARBA00022989"/>
    </source>
</evidence>
<gene>
    <name evidence="10" type="ORF">MNBD_PLANCTO02-60</name>
</gene>
<dbReference type="InterPro" id="IPR005672">
    <property type="entry name" value="Phosphate_PstA"/>
</dbReference>
<dbReference type="InterPro" id="IPR000515">
    <property type="entry name" value="MetI-like"/>
</dbReference>
<keyword evidence="4" id="KW-1003">Cell membrane</keyword>
<dbReference type="PROSITE" id="PS50928">
    <property type="entry name" value="ABC_TM1"/>
    <property type="match status" value="1"/>
</dbReference>
<feature type="transmembrane region" description="Helical" evidence="8">
    <location>
        <begin position="6"/>
        <end position="27"/>
    </location>
</feature>
<evidence type="ECO:0000256" key="1">
    <source>
        <dbReference type="ARBA" id="ARBA00004651"/>
    </source>
</evidence>
<protein>
    <submittedName>
        <fullName evidence="10">Phosphate transport system permease protein PstA (TC 3.A.1.7.1)</fullName>
    </submittedName>
</protein>
<accession>A0A3B1DU14</accession>
<evidence type="ECO:0000256" key="2">
    <source>
        <dbReference type="ARBA" id="ARBA00007069"/>
    </source>
</evidence>
<evidence type="ECO:0000256" key="8">
    <source>
        <dbReference type="SAM" id="Phobius"/>
    </source>
</evidence>
<feature type="transmembrane region" description="Helical" evidence="8">
    <location>
        <begin position="189"/>
        <end position="211"/>
    </location>
</feature>
<comment type="subcellular location">
    <subcellularLocation>
        <location evidence="1">Cell membrane</location>
        <topology evidence="1">Multi-pass membrane protein</topology>
    </subcellularLocation>
</comment>